<dbReference type="EMBL" id="BMUT01000003">
    <property type="protein sequence ID" value="GGX74246.1"/>
    <property type="molecule type" value="Genomic_DNA"/>
</dbReference>
<evidence type="ECO:0000256" key="1">
    <source>
        <dbReference type="SAM" id="MobiDB-lite"/>
    </source>
</evidence>
<evidence type="ECO:0000256" key="2">
    <source>
        <dbReference type="SAM" id="Phobius"/>
    </source>
</evidence>
<keyword evidence="5" id="KW-1185">Reference proteome</keyword>
<feature type="transmembrane region" description="Helical" evidence="2">
    <location>
        <begin position="6"/>
        <end position="25"/>
    </location>
</feature>
<feature type="transmembrane region" description="Helical" evidence="2">
    <location>
        <begin position="198"/>
        <end position="219"/>
    </location>
</feature>
<reference evidence="5" key="1">
    <citation type="journal article" date="2019" name="Int. J. Syst. Evol. Microbiol.">
        <title>The Global Catalogue of Microorganisms (GCM) 10K type strain sequencing project: providing services to taxonomists for standard genome sequencing and annotation.</title>
        <authorList>
            <consortium name="The Broad Institute Genomics Platform"/>
            <consortium name="The Broad Institute Genome Sequencing Center for Infectious Disease"/>
            <person name="Wu L."/>
            <person name="Ma J."/>
        </authorList>
    </citation>
    <scope>NUCLEOTIDE SEQUENCE [LARGE SCALE GENOMIC DNA]</scope>
    <source>
        <strain evidence="5">JCM 4586</strain>
    </source>
</reference>
<evidence type="ECO:0000259" key="3">
    <source>
        <dbReference type="Pfam" id="PF02517"/>
    </source>
</evidence>
<feature type="transmembrane region" description="Helical" evidence="2">
    <location>
        <begin position="254"/>
        <end position="270"/>
    </location>
</feature>
<gene>
    <name evidence="4" type="ORF">GCM10010324_19480</name>
</gene>
<dbReference type="RefSeq" id="WP_190021229.1">
    <property type="nucleotide sequence ID" value="NZ_BMUT01000003.1"/>
</dbReference>
<feature type="domain" description="CAAX prenyl protease 2/Lysostaphin resistance protein A-like" evidence="3">
    <location>
        <begin position="174"/>
        <end position="265"/>
    </location>
</feature>
<feature type="compositionally biased region" description="Basic residues" evidence="1">
    <location>
        <begin position="121"/>
        <end position="132"/>
    </location>
</feature>
<dbReference type="Proteomes" id="UP000659223">
    <property type="component" value="Unassembled WGS sequence"/>
</dbReference>
<evidence type="ECO:0000313" key="5">
    <source>
        <dbReference type="Proteomes" id="UP000659223"/>
    </source>
</evidence>
<sequence length="271" mass="29402">MTAHWPWAVRLALATAFVPVYYWWCKRLLFTGARRWAHRFTKDRRYDRSEIGGVMELSAAAVSHVLAVAVLLWLTGLPLSAIHLDSLDPVLLVLGVLVGIGEMGIASFLCRLVIEASLHRPGRPGRPGRRGSRLPAAASAGTARLGGPRDVGGWIAMSRGGWLRHHFKTVEVLPLPLAVTVMAVQVGCEETVFRGVLFGYLGSAGLPATLAVSVVLFVLMQCFFMGSWRAAMFPMVGALVMGIAHGLLFWAVPALPPLIVAHVTFFLFAVL</sequence>
<feature type="region of interest" description="Disordered" evidence="1">
    <location>
        <begin position="121"/>
        <end position="145"/>
    </location>
</feature>
<feature type="transmembrane region" description="Helical" evidence="2">
    <location>
        <begin position="54"/>
        <end position="75"/>
    </location>
</feature>
<evidence type="ECO:0000313" key="4">
    <source>
        <dbReference type="EMBL" id="GGX74246.1"/>
    </source>
</evidence>
<feature type="transmembrane region" description="Helical" evidence="2">
    <location>
        <begin position="167"/>
        <end position="186"/>
    </location>
</feature>
<dbReference type="Pfam" id="PF02517">
    <property type="entry name" value="Rce1-like"/>
    <property type="match status" value="1"/>
</dbReference>
<keyword evidence="2" id="KW-0472">Membrane</keyword>
<accession>A0ABQ2Y8V2</accession>
<organism evidence="4 5">
    <name type="scientific">Streptomyces hiroshimensis</name>
    <dbReference type="NCBI Taxonomy" id="66424"/>
    <lineage>
        <taxon>Bacteria</taxon>
        <taxon>Bacillati</taxon>
        <taxon>Actinomycetota</taxon>
        <taxon>Actinomycetes</taxon>
        <taxon>Kitasatosporales</taxon>
        <taxon>Streptomycetaceae</taxon>
        <taxon>Streptomyces</taxon>
    </lineage>
</organism>
<comment type="caution">
    <text evidence="4">The sequence shown here is derived from an EMBL/GenBank/DDBJ whole genome shotgun (WGS) entry which is preliminary data.</text>
</comment>
<dbReference type="InterPro" id="IPR003675">
    <property type="entry name" value="Rce1/LyrA-like_dom"/>
</dbReference>
<feature type="transmembrane region" description="Helical" evidence="2">
    <location>
        <begin position="90"/>
        <end position="114"/>
    </location>
</feature>
<proteinExistence type="predicted"/>
<keyword evidence="2" id="KW-0812">Transmembrane</keyword>
<name>A0ABQ2Y8V2_9ACTN</name>
<protein>
    <recommendedName>
        <fullName evidence="3">CAAX prenyl protease 2/Lysostaphin resistance protein A-like domain-containing protein</fullName>
    </recommendedName>
</protein>
<feature type="transmembrane region" description="Helical" evidence="2">
    <location>
        <begin position="231"/>
        <end position="248"/>
    </location>
</feature>
<keyword evidence="2" id="KW-1133">Transmembrane helix</keyword>